<feature type="compositionally biased region" description="Polar residues" evidence="1">
    <location>
        <begin position="248"/>
        <end position="276"/>
    </location>
</feature>
<organism evidence="3 4">
    <name type="scientific">Stylonychia lemnae</name>
    <name type="common">Ciliate</name>
    <dbReference type="NCBI Taxonomy" id="5949"/>
    <lineage>
        <taxon>Eukaryota</taxon>
        <taxon>Sar</taxon>
        <taxon>Alveolata</taxon>
        <taxon>Ciliophora</taxon>
        <taxon>Intramacronucleata</taxon>
        <taxon>Spirotrichea</taxon>
        <taxon>Stichotrichia</taxon>
        <taxon>Sporadotrichida</taxon>
        <taxon>Oxytrichidae</taxon>
        <taxon>Stylonychinae</taxon>
        <taxon>Stylonychia</taxon>
    </lineage>
</organism>
<reference evidence="3 4" key="1">
    <citation type="submission" date="2014-06" db="EMBL/GenBank/DDBJ databases">
        <authorList>
            <person name="Swart Estienne"/>
        </authorList>
    </citation>
    <scope>NUCLEOTIDE SEQUENCE [LARGE SCALE GENOMIC DNA]</scope>
    <source>
        <strain evidence="3 4">130c</strain>
    </source>
</reference>
<keyword evidence="2" id="KW-0812">Transmembrane</keyword>
<evidence type="ECO:0000313" key="4">
    <source>
        <dbReference type="Proteomes" id="UP000039865"/>
    </source>
</evidence>
<keyword evidence="2" id="KW-0472">Membrane</keyword>
<dbReference type="InParanoid" id="A0A077ZYY8"/>
<evidence type="ECO:0000313" key="3">
    <source>
        <dbReference type="EMBL" id="CDW74388.1"/>
    </source>
</evidence>
<gene>
    <name evidence="3" type="primary">Contig6875.g7358</name>
    <name evidence="3" type="ORF">STYLEM_3367</name>
</gene>
<feature type="region of interest" description="Disordered" evidence="1">
    <location>
        <begin position="247"/>
        <end position="283"/>
    </location>
</feature>
<protein>
    <recommendedName>
        <fullName evidence="5">Transmembrane protein</fullName>
    </recommendedName>
</protein>
<dbReference type="EMBL" id="CCKQ01003265">
    <property type="protein sequence ID" value="CDW74388.1"/>
    <property type="molecule type" value="Genomic_DNA"/>
</dbReference>
<name>A0A077ZYY8_STYLE</name>
<keyword evidence="2" id="KW-1133">Transmembrane helix</keyword>
<keyword evidence="4" id="KW-1185">Reference proteome</keyword>
<feature type="transmembrane region" description="Helical" evidence="2">
    <location>
        <begin position="12"/>
        <end position="38"/>
    </location>
</feature>
<feature type="region of interest" description="Disordered" evidence="1">
    <location>
        <begin position="180"/>
        <end position="207"/>
    </location>
</feature>
<evidence type="ECO:0000256" key="2">
    <source>
        <dbReference type="SAM" id="Phobius"/>
    </source>
</evidence>
<accession>A0A077ZYY8</accession>
<feature type="compositionally biased region" description="Basic and acidic residues" evidence="1">
    <location>
        <begin position="187"/>
        <end position="204"/>
    </location>
</feature>
<evidence type="ECO:0008006" key="5">
    <source>
        <dbReference type="Google" id="ProtNLM"/>
    </source>
</evidence>
<proteinExistence type="predicted"/>
<dbReference type="AlphaFoldDB" id="A0A077ZYY8"/>
<evidence type="ECO:0000256" key="1">
    <source>
        <dbReference type="SAM" id="MobiDB-lite"/>
    </source>
</evidence>
<dbReference type="Proteomes" id="UP000039865">
    <property type="component" value="Unassembled WGS sequence"/>
</dbReference>
<sequence>MQEKNIEKNDYTVVLLAMITGLIVIIVCAVIMIAYTIIQNRNLKKQLLVANKTQDINEITIKGQETKNISTMSKSDKHKKGEQLEETQKLNTLEQIEFAVQDFNETSKVTILSGICFVCSVTLAENDDEFAKIAVKRPFDRYFSVHLDCIKDFNSRLEKQEDNSFIFDNEINEKPQIEVEGETLSGRNKDNLLHERQTKRDSDVSKQSAIIPNLHLLPKIHATNAEKIQQTKNQENQPRRHRFFGHLQPNQNQEQSRSIQRQANPRGPSNLSTRNMLNFKLKA</sequence>